<dbReference type="AlphaFoldDB" id="C6M4U0"/>
<evidence type="ECO:0000313" key="2">
    <source>
        <dbReference type="Proteomes" id="UP000005365"/>
    </source>
</evidence>
<evidence type="ECO:0000313" key="1">
    <source>
        <dbReference type="EMBL" id="EET44577.1"/>
    </source>
</evidence>
<organism evidence="1 2">
    <name type="scientific">Neisseria sicca ATCC 29256</name>
    <dbReference type="NCBI Taxonomy" id="547045"/>
    <lineage>
        <taxon>Bacteria</taxon>
        <taxon>Pseudomonadati</taxon>
        <taxon>Pseudomonadota</taxon>
        <taxon>Betaproteobacteria</taxon>
        <taxon>Neisseriales</taxon>
        <taxon>Neisseriaceae</taxon>
        <taxon>Neisseria</taxon>
    </lineage>
</organism>
<reference evidence="1" key="1">
    <citation type="submission" date="2009-07" db="EMBL/GenBank/DDBJ databases">
        <authorList>
            <person name="Weinstock G."/>
            <person name="Sodergren E."/>
            <person name="Clifton S."/>
            <person name="Fulton L."/>
            <person name="Fulton B."/>
            <person name="Courtney L."/>
            <person name="Fronick C."/>
            <person name="Harrison M."/>
            <person name="Strong C."/>
            <person name="Farmer C."/>
            <person name="Delahaunty K."/>
            <person name="Markovic C."/>
            <person name="Hall O."/>
            <person name="Minx P."/>
            <person name="Tomlinson C."/>
            <person name="Mitreva M."/>
            <person name="Nelson J."/>
            <person name="Hou S."/>
            <person name="Wollam A."/>
            <person name="Pepin K.H."/>
            <person name="Johnson M."/>
            <person name="Bhonagiri V."/>
            <person name="Nash W.E."/>
            <person name="Warren W."/>
            <person name="Chinwalla A."/>
            <person name="Mardis E.R."/>
            <person name="Wilson R.K."/>
        </authorList>
    </citation>
    <scope>NUCLEOTIDE SEQUENCE [LARGE SCALE GENOMIC DNA]</scope>
    <source>
        <strain evidence="1">ATCC 29256</strain>
    </source>
</reference>
<dbReference type="EMBL" id="ACKO02000008">
    <property type="protein sequence ID" value="EET44577.1"/>
    <property type="molecule type" value="Genomic_DNA"/>
</dbReference>
<comment type="caution">
    <text evidence="1">The sequence shown here is derived from an EMBL/GenBank/DDBJ whole genome shotgun (WGS) entry which is preliminary data.</text>
</comment>
<name>C6M4U0_NEISI</name>
<keyword evidence="2" id="KW-1185">Reference proteome</keyword>
<sequence length="61" mass="7198">MQPDRFRRPRATVSIRRIAFQTVRRIKKISRQAAEHPEKIPKQVEPSRLPIILLIYSFGSL</sequence>
<gene>
    <name evidence="1" type="ORF">NEISICOT_01539</name>
</gene>
<proteinExistence type="predicted"/>
<dbReference type="Proteomes" id="UP000005365">
    <property type="component" value="Unassembled WGS sequence"/>
</dbReference>
<protein>
    <submittedName>
        <fullName evidence="1">Uncharacterized protein</fullName>
    </submittedName>
</protein>
<accession>C6M4U0</accession>